<evidence type="ECO:0008006" key="2">
    <source>
        <dbReference type="Google" id="ProtNLM"/>
    </source>
</evidence>
<dbReference type="EMBL" id="CDMZ01004222">
    <property type="protein sequence ID" value="CUC10493.1"/>
    <property type="molecule type" value="Genomic_DNA"/>
</dbReference>
<reference evidence="1" key="1">
    <citation type="submission" date="2014-11" db="EMBL/GenBank/DDBJ databases">
        <title>Molecular phylogeny of cliff fern family Woodsiaceae with morphological implications.</title>
        <authorList>
            <person name="Shao Y.-Z."/>
            <person name="Wei R."/>
            <person name="Zhang X.-C."/>
        </authorList>
    </citation>
    <scope>NUCLEOTIDE SEQUENCE</scope>
</reference>
<dbReference type="PANTHER" id="PTHR20875">
    <property type="entry name" value="EF-HAND CALCIUM-BINDING DOMAIN-CONTAINING PROTEIN 6-RELATED"/>
    <property type="match status" value="1"/>
</dbReference>
<dbReference type="SUPFAM" id="SSF47473">
    <property type="entry name" value="EF-hand"/>
    <property type="match status" value="2"/>
</dbReference>
<proteinExistence type="predicted"/>
<name>A0A0K6SA02_9ALVE</name>
<dbReference type="VEuPathDB" id="CryptoDB:Cvel_9180"/>
<dbReference type="PANTHER" id="PTHR20875:SF0">
    <property type="entry name" value="GH12158P"/>
    <property type="match status" value="1"/>
</dbReference>
<dbReference type="InterPro" id="IPR011992">
    <property type="entry name" value="EF-hand-dom_pair"/>
</dbReference>
<sequence length="476" mass="54909">MTLETPPADVAALLERIQQYIFGKRVRVKSFFEDFDPMRSYKVSKSRFLRCLDIATLPVTAEEMETIADAYRDAETGDVKWKQFVDDCDRVFRTTHLEMDPLTVPPAPGGILPPRFQPKDTGALETDVDSLLKRLALLVKTRGVVFKYCFQDFDKPHHNYTTGLHHGSCSETRFKRAFPFAKRFTEGEIDLLAQKFMDKRGDVNYLHIHDIITTNTFAFPPAPGTSLLTMRPDSRVWDQQSMEPELKIQALVVMNRIRIREFFQDFDKLRSGFVTRQQARAILDSSLGVKVPDADWEMLVDKYSRDDGMFCWVALCEGVDEAFTVKYLEKDPMRKVNLPDGKTTEPARRNRLSISPAEQELIDSLETDIRRKISQMRKAMKPVFQDFDRTKRGHVTKTQFARAMSMCGFQLNDDQTDLIALKYCNLGNHNEFDYREFVACVDPTEGFEEQRVKMSDESTYFDKRGTLIGTARGIRV</sequence>
<dbReference type="AlphaFoldDB" id="A0A0K6SA02"/>
<gene>
    <name evidence="1" type="ORF">Cvel_9180.t1.CR1</name>
</gene>
<dbReference type="InterPro" id="IPR052603">
    <property type="entry name" value="EFCB6"/>
</dbReference>
<protein>
    <recommendedName>
        <fullName evidence="2">EF-hand domain-containing protein</fullName>
    </recommendedName>
</protein>
<accession>A0A0K6SA02</accession>
<dbReference type="Gene3D" id="1.10.238.10">
    <property type="entry name" value="EF-hand"/>
    <property type="match status" value="3"/>
</dbReference>
<evidence type="ECO:0000313" key="1">
    <source>
        <dbReference type="EMBL" id="CUC10493.1"/>
    </source>
</evidence>
<organism evidence="1">
    <name type="scientific">Chromera velia CCMP2878</name>
    <dbReference type="NCBI Taxonomy" id="1169474"/>
    <lineage>
        <taxon>Eukaryota</taxon>
        <taxon>Sar</taxon>
        <taxon>Alveolata</taxon>
        <taxon>Colpodellida</taxon>
        <taxon>Chromeraceae</taxon>
        <taxon>Chromera</taxon>
    </lineage>
</organism>